<dbReference type="Pfam" id="PF00560">
    <property type="entry name" value="LRR_1"/>
    <property type="match status" value="3"/>
</dbReference>
<keyword evidence="3" id="KW-0433">Leucine-rich repeat</keyword>
<dbReference type="FunFam" id="3.80.10.10:FF:000041">
    <property type="entry name" value="LRR receptor-like serine/threonine-protein kinase ERECTA"/>
    <property type="match status" value="1"/>
</dbReference>
<dbReference type="PANTHER" id="PTHR48059:SF30">
    <property type="entry name" value="OS06G0587000 PROTEIN"/>
    <property type="match status" value="1"/>
</dbReference>
<dbReference type="InterPro" id="IPR032675">
    <property type="entry name" value="LRR_dom_sf"/>
</dbReference>
<evidence type="ECO:0000313" key="14">
    <source>
        <dbReference type="Proteomes" id="UP001605036"/>
    </source>
</evidence>
<dbReference type="InterPro" id="IPR013210">
    <property type="entry name" value="LRR_N_plant-typ"/>
</dbReference>
<feature type="domain" description="Leucine-rich repeat-containing N-terminal plant-type" evidence="12">
    <location>
        <begin position="95"/>
        <end position="136"/>
    </location>
</feature>
<keyword evidence="14" id="KW-1185">Reference proteome</keyword>
<dbReference type="InterPro" id="IPR003591">
    <property type="entry name" value="Leu-rich_rpt_typical-subtyp"/>
</dbReference>
<dbReference type="InterPro" id="IPR051848">
    <property type="entry name" value="PGIP"/>
</dbReference>
<dbReference type="SMART" id="SM00369">
    <property type="entry name" value="LRR_TYP"/>
    <property type="match status" value="5"/>
</dbReference>
<evidence type="ECO:0000256" key="9">
    <source>
        <dbReference type="ARBA" id="ARBA00023180"/>
    </source>
</evidence>
<organism evidence="13 14">
    <name type="scientific">Riccia fluitans</name>
    <dbReference type="NCBI Taxonomy" id="41844"/>
    <lineage>
        <taxon>Eukaryota</taxon>
        <taxon>Viridiplantae</taxon>
        <taxon>Streptophyta</taxon>
        <taxon>Embryophyta</taxon>
        <taxon>Marchantiophyta</taxon>
        <taxon>Marchantiopsida</taxon>
        <taxon>Marchantiidae</taxon>
        <taxon>Marchantiales</taxon>
        <taxon>Ricciaceae</taxon>
        <taxon>Riccia</taxon>
    </lineage>
</organism>
<dbReference type="Pfam" id="PF13855">
    <property type="entry name" value="LRR_8"/>
    <property type="match status" value="2"/>
</dbReference>
<keyword evidence="8" id="KW-0472">Membrane</keyword>
<dbReference type="FunFam" id="3.80.10.10:FF:000275">
    <property type="entry name" value="Leucine-rich repeat receptor-like protein kinase"/>
    <property type="match status" value="1"/>
</dbReference>
<keyword evidence="7" id="KW-1133">Transmembrane helix</keyword>
<evidence type="ECO:0000256" key="8">
    <source>
        <dbReference type="ARBA" id="ARBA00023136"/>
    </source>
</evidence>
<dbReference type="PANTHER" id="PTHR48059">
    <property type="entry name" value="POLYGALACTURONASE INHIBITOR 1"/>
    <property type="match status" value="1"/>
</dbReference>
<dbReference type="Gene3D" id="3.80.10.10">
    <property type="entry name" value="Ribonuclease Inhibitor"/>
    <property type="match status" value="2"/>
</dbReference>
<evidence type="ECO:0000313" key="13">
    <source>
        <dbReference type="EMBL" id="KAL2631877.1"/>
    </source>
</evidence>
<name>A0ABD1YM69_9MARC</name>
<dbReference type="EMBL" id="JBHFFA010000004">
    <property type="protein sequence ID" value="KAL2631877.1"/>
    <property type="molecule type" value="Genomic_DNA"/>
</dbReference>
<dbReference type="GO" id="GO:0016020">
    <property type="term" value="C:membrane"/>
    <property type="evidence" value="ECO:0007669"/>
    <property type="project" value="UniProtKB-SubCell"/>
</dbReference>
<evidence type="ECO:0000256" key="3">
    <source>
        <dbReference type="ARBA" id="ARBA00022614"/>
    </source>
</evidence>
<evidence type="ECO:0000256" key="4">
    <source>
        <dbReference type="ARBA" id="ARBA00022692"/>
    </source>
</evidence>
<comment type="caution">
    <text evidence="13">The sequence shown here is derived from an EMBL/GenBank/DDBJ whole genome shotgun (WGS) entry which is preliminary data.</text>
</comment>
<gene>
    <name evidence="13" type="ORF">R1flu_016563</name>
</gene>
<evidence type="ECO:0000259" key="12">
    <source>
        <dbReference type="Pfam" id="PF08263"/>
    </source>
</evidence>
<comment type="subcellular location">
    <subcellularLocation>
        <location evidence="2">Cell envelope</location>
    </subcellularLocation>
    <subcellularLocation>
        <location evidence="1">Membrane</location>
        <topology evidence="1">Single-pass membrane protein</topology>
    </subcellularLocation>
</comment>
<keyword evidence="9" id="KW-0325">Glycoprotein</keyword>
<dbReference type="SUPFAM" id="SSF52058">
    <property type="entry name" value="L domain-like"/>
    <property type="match status" value="1"/>
</dbReference>
<reference evidence="13 14" key="1">
    <citation type="submission" date="2024-09" db="EMBL/GenBank/DDBJ databases">
        <title>Chromosome-scale assembly of Riccia fluitans.</title>
        <authorList>
            <person name="Paukszto L."/>
            <person name="Sawicki J."/>
            <person name="Karawczyk K."/>
            <person name="Piernik-Szablinska J."/>
            <person name="Szczecinska M."/>
            <person name="Mazdziarz M."/>
        </authorList>
    </citation>
    <scope>NUCLEOTIDE SEQUENCE [LARGE SCALE GENOMIC DNA]</scope>
    <source>
        <strain evidence="13">Rf_01</strain>
        <tissue evidence="13">Aerial parts of the thallus</tissue>
    </source>
</reference>
<comment type="similarity">
    <text evidence="10">Belongs to the polygalacturonase-inhibiting protein family.</text>
</comment>
<evidence type="ECO:0000256" key="7">
    <source>
        <dbReference type="ARBA" id="ARBA00022989"/>
    </source>
</evidence>
<feature type="chain" id="PRO_5044861814" description="Leucine-rich repeat-containing N-terminal plant-type domain-containing protein" evidence="11">
    <location>
        <begin position="27"/>
        <end position="419"/>
    </location>
</feature>
<proteinExistence type="inferred from homology"/>
<accession>A0ABD1YM69</accession>
<evidence type="ECO:0000256" key="5">
    <source>
        <dbReference type="ARBA" id="ARBA00022729"/>
    </source>
</evidence>
<keyword evidence="5 11" id="KW-0732">Signal</keyword>
<dbReference type="Pfam" id="PF08263">
    <property type="entry name" value="LRRNT_2"/>
    <property type="match status" value="1"/>
</dbReference>
<evidence type="ECO:0000256" key="2">
    <source>
        <dbReference type="ARBA" id="ARBA00004196"/>
    </source>
</evidence>
<dbReference type="AlphaFoldDB" id="A0ABD1YM69"/>
<evidence type="ECO:0000256" key="11">
    <source>
        <dbReference type="SAM" id="SignalP"/>
    </source>
</evidence>
<evidence type="ECO:0000256" key="6">
    <source>
        <dbReference type="ARBA" id="ARBA00022737"/>
    </source>
</evidence>
<evidence type="ECO:0000256" key="1">
    <source>
        <dbReference type="ARBA" id="ARBA00004167"/>
    </source>
</evidence>
<dbReference type="InterPro" id="IPR001611">
    <property type="entry name" value="Leu-rich_rpt"/>
</dbReference>
<dbReference type="Proteomes" id="UP001605036">
    <property type="component" value="Unassembled WGS sequence"/>
</dbReference>
<evidence type="ECO:0000256" key="10">
    <source>
        <dbReference type="ARBA" id="ARBA00038043"/>
    </source>
</evidence>
<dbReference type="PRINTS" id="PR00019">
    <property type="entry name" value="LEURICHRPT"/>
</dbReference>
<protein>
    <recommendedName>
        <fullName evidence="12">Leucine-rich repeat-containing N-terminal plant-type domain-containing protein</fullName>
    </recommendedName>
</protein>
<feature type="signal peptide" evidence="11">
    <location>
        <begin position="1"/>
        <end position="26"/>
    </location>
</feature>
<keyword evidence="6" id="KW-0677">Repeat</keyword>
<sequence>MAMIHEASMMTLVILLLLVCSVLVETADQRESNPVLDARLPAGRELEFAGVPEMLNRESSSVKSAQFDTLDTGDVDEQVQQSYGARKLLRQSGTDQDGESLLEFKSGILDDPLGAVADWNLTGSSDYCSWNGITCNAARRVVNISLPGSQLSGTLSTSLGNLSFLSVLNLSSNVFSGSIPSGLGLCKRLVSLDLSANQLSGNQLNGAIDIPPELFQLTGLQILNLSENSLNGTVVFQSSSSLQELYLDGNQLVGGIPESVGKLGSLRILHMQGNGQLGGNIPSELGLLANLEEFDCSRCSLTGSLPYTLGSLANLTTLKLPKNNLTGSIPSELKQLSRLITLNLWNNQFSELPEEVVRGWTSLESIHMDRNNLTGTIPKAFGSLRFLKELVLERNQLTGGIPEEFAGLQQLQVLHLGNT</sequence>
<keyword evidence="4" id="KW-0812">Transmembrane</keyword>